<protein>
    <submittedName>
        <fullName evidence="1">Uncharacterized protein</fullName>
    </submittedName>
</protein>
<comment type="caution">
    <text evidence="1">The sequence shown here is derived from an EMBL/GenBank/DDBJ whole genome shotgun (WGS) entry which is preliminary data.</text>
</comment>
<accession>K8XJT3</accession>
<dbReference type="AlphaFoldDB" id="K8XJT3"/>
<dbReference type="EMBL" id="AJYC02000050">
    <property type="protein sequence ID" value="EKT81674.1"/>
    <property type="molecule type" value="Genomic_DNA"/>
</dbReference>
<gene>
    <name evidence="1" type="ORF">WSS_A15929</name>
</gene>
<evidence type="ECO:0000313" key="1">
    <source>
        <dbReference type="EMBL" id="EKT81674.1"/>
    </source>
</evidence>
<evidence type="ECO:0000313" key="2">
    <source>
        <dbReference type="Proteomes" id="UP000005951"/>
    </source>
</evidence>
<name>K8XJT3_RHOOP</name>
<reference evidence="1 2" key="1">
    <citation type="journal article" date="2013" name="Genome Announc.">
        <title>Draft Genome Sequence of Rhodococcus opacus Strain M213 Shows a Diverse Catabolic Potential.</title>
        <authorList>
            <person name="Pathak A."/>
            <person name="Green S.J."/>
            <person name="Ogram A."/>
            <person name="Chauhan A."/>
        </authorList>
    </citation>
    <scope>NUCLEOTIDE SEQUENCE [LARGE SCALE GENOMIC DNA]</scope>
    <source>
        <strain evidence="1 2">M213</strain>
    </source>
</reference>
<organism evidence="1 2">
    <name type="scientific">Rhodococcus opacus M213</name>
    <dbReference type="NCBI Taxonomy" id="1129896"/>
    <lineage>
        <taxon>Bacteria</taxon>
        <taxon>Bacillati</taxon>
        <taxon>Actinomycetota</taxon>
        <taxon>Actinomycetes</taxon>
        <taxon>Mycobacteriales</taxon>
        <taxon>Nocardiaceae</taxon>
        <taxon>Rhodococcus</taxon>
    </lineage>
</organism>
<proteinExistence type="predicted"/>
<sequence>MFVHSPISILSASQRTTATYQTPTPDRIRTVPTTIRGGRWPDRCEVVFADAMDVDEVGGSDGGRGRAGNDDDEVHALVADQPEESVSIWRIISSVDWTGSTRKVSVPQMSAGSLLIRGTGANSSSGSGVWIRVRRR</sequence>
<dbReference type="Proteomes" id="UP000005951">
    <property type="component" value="Unassembled WGS sequence"/>
</dbReference>